<dbReference type="OrthoDB" id="3401800at2"/>
<proteinExistence type="inferred from homology"/>
<dbReference type="Gene3D" id="3.90.1150.10">
    <property type="entry name" value="Aspartate Aminotransferase, domain 1"/>
    <property type="match status" value="1"/>
</dbReference>
<keyword evidence="7" id="KW-0808">Transferase</keyword>
<dbReference type="EMBL" id="QUBR01000001">
    <property type="protein sequence ID" value="REK73811.1"/>
    <property type="molecule type" value="Genomic_DNA"/>
</dbReference>
<evidence type="ECO:0000256" key="1">
    <source>
        <dbReference type="ARBA" id="ARBA00001933"/>
    </source>
</evidence>
<dbReference type="Proteomes" id="UP000265581">
    <property type="component" value="Unassembled WGS sequence"/>
</dbReference>
<comment type="caution">
    <text evidence="7">The sequence shown here is derived from an EMBL/GenBank/DDBJ whole genome shotgun (WGS) entry which is preliminary data.</text>
</comment>
<reference evidence="7 8" key="1">
    <citation type="submission" date="2018-08" db="EMBL/GenBank/DDBJ databases">
        <title>Aeromicrobium sp. M2KJ-4, whole genome shotgun sequence.</title>
        <authorList>
            <person name="Tuo L."/>
        </authorList>
    </citation>
    <scope>NUCLEOTIDE SEQUENCE [LARGE SCALE GENOMIC DNA]</scope>
    <source>
        <strain evidence="7 8">M2KJ-4</strain>
    </source>
</reference>
<dbReference type="GO" id="GO:0004058">
    <property type="term" value="F:aromatic-L-amino-acid decarboxylase activity"/>
    <property type="evidence" value="ECO:0007669"/>
    <property type="project" value="UniProtKB-ARBA"/>
</dbReference>
<comment type="similarity">
    <text evidence="4">Belongs to the group II decarboxylase family. Sphingosine-1-phosphate lyase subfamily.</text>
</comment>
<evidence type="ECO:0000313" key="7">
    <source>
        <dbReference type="EMBL" id="REK73811.1"/>
    </source>
</evidence>
<dbReference type="PANTHER" id="PTHR42735">
    <property type="match status" value="1"/>
</dbReference>
<dbReference type="PANTHER" id="PTHR42735:SF6">
    <property type="entry name" value="SPHINGOSINE-1-PHOSPHATE LYASE 1"/>
    <property type="match status" value="1"/>
</dbReference>
<comment type="cofactor">
    <cofactor evidence="1 5 6">
        <name>pyridoxal 5'-phosphate</name>
        <dbReference type="ChEBI" id="CHEBI:597326"/>
    </cofactor>
</comment>
<dbReference type="RefSeq" id="WP_119703920.1">
    <property type="nucleotide sequence ID" value="NZ_JBHSOI010000001.1"/>
</dbReference>
<evidence type="ECO:0000256" key="5">
    <source>
        <dbReference type="PIRSR" id="PIRSR602129-50"/>
    </source>
</evidence>
<dbReference type="Gene3D" id="3.40.640.10">
    <property type="entry name" value="Type I PLP-dependent aspartate aminotransferase-like (Major domain)"/>
    <property type="match status" value="1"/>
</dbReference>
<gene>
    <name evidence="7" type="ORF">DX116_09890</name>
</gene>
<dbReference type="GO" id="GO:0030170">
    <property type="term" value="F:pyridoxal phosphate binding"/>
    <property type="evidence" value="ECO:0007669"/>
    <property type="project" value="InterPro"/>
</dbReference>
<evidence type="ECO:0000256" key="4">
    <source>
        <dbReference type="ARBA" id="ARBA00038302"/>
    </source>
</evidence>
<name>A0A371PCX8_9ACTN</name>
<evidence type="ECO:0000256" key="2">
    <source>
        <dbReference type="ARBA" id="ARBA00022898"/>
    </source>
</evidence>
<organism evidence="7 8">
    <name type="scientific">Aeromicrobium endophyticum</name>
    <dbReference type="NCBI Taxonomy" id="2292704"/>
    <lineage>
        <taxon>Bacteria</taxon>
        <taxon>Bacillati</taxon>
        <taxon>Actinomycetota</taxon>
        <taxon>Actinomycetes</taxon>
        <taxon>Propionibacteriales</taxon>
        <taxon>Nocardioidaceae</taxon>
        <taxon>Aeromicrobium</taxon>
    </lineage>
</organism>
<accession>A0A371PCX8</accession>
<dbReference type="InterPro" id="IPR050477">
    <property type="entry name" value="GrpII_AminoAcid_Decarb"/>
</dbReference>
<dbReference type="InterPro" id="IPR015422">
    <property type="entry name" value="PyrdxlP-dep_Trfase_small"/>
</dbReference>
<keyword evidence="3 6" id="KW-0456">Lyase</keyword>
<protein>
    <submittedName>
        <fullName evidence="7">Aspartate aminotransferase family protein</fullName>
    </submittedName>
</protein>
<evidence type="ECO:0000256" key="6">
    <source>
        <dbReference type="RuleBase" id="RU000382"/>
    </source>
</evidence>
<dbReference type="GO" id="GO:0019752">
    <property type="term" value="P:carboxylic acid metabolic process"/>
    <property type="evidence" value="ECO:0007669"/>
    <property type="project" value="InterPro"/>
</dbReference>
<sequence length="475" mass="50316">MSPDEILRRLDRLRADDLPTHGGRTLAYVYDSGLADADEVGRAAVAMYSSTNGLDPTAFPSLLTMERDLVTFARPLVHGDDQVVGTVTSGGTESILLAVQTARDARPDVDAPVMIVPTTIHAAFHKASHYFGVERVAVPVDPSTYRADPEAMARAMDEHGDRVVLVVASAPSYAHGVVDPIGAIAEHTRQRGLRLHVDACIGGWVLPWAARLGHPVEPWDFAVDGVTSISADLHKYAYTPKGVSLLLHATPDLRRPQFFASADWPGYTMLNATTQSTKSGGPLAAAWAVVHLIGDDGYLDLVRTTLAGTARLVDGIERQPHVRLVAQPDSTLVTIETDGTCDVFTLSDEMLDRGWFVQPQMSFGDMPASLHLTVSAATAPAVPEFLEALSASVEAAVAAGPVVIEPSLREAAAALDPATLDDAAFDGLLALAGLGSGGGEVTVPDRMAPVNALLDVAPPALREALLVAFLDRLSR</sequence>
<dbReference type="AlphaFoldDB" id="A0A371PCX8"/>
<keyword evidence="7" id="KW-0032">Aminotransferase</keyword>
<dbReference type="Pfam" id="PF00282">
    <property type="entry name" value="Pyridoxal_deC"/>
    <property type="match status" value="1"/>
</dbReference>
<dbReference type="InterPro" id="IPR002129">
    <property type="entry name" value="PyrdxlP-dep_de-COase"/>
</dbReference>
<evidence type="ECO:0000313" key="8">
    <source>
        <dbReference type="Proteomes" id="UP000265581"/>
    </source>
</evidence>
<feature type="modified residue" description="N6-(pyridoxal phosphate)lysine" evidence="5">
    <location>
        <position position="235"/>
    </location>
</feature>
<keyword evidence="2 5" id="KW-0663">Pyridoxal phosphate</keyword>
<evidence type="ECO:0000256" key="3">
    <source>
        <dbReference type="ARBA" id="ARBA00023239"/>
    </source>
</evidence>
<dbReference type="GO" id="GO:0008483">
    <property type="term" value="F:transaminase activity"/>
    <property type="evidence" value="ECO:0007669"/>
    <property type="project" value="UniProtKB-KW"/>
</dbReference>
<dbReference type="InterPro" id="IPR015424">
    <property type="entry name" value="PyrdxlP-dep_Trfase"/>
</dbReference>
<dbReference type="SUPFAM" id="SSF53383">
    <property type="entry name" value="PLP-dependent transferases"/>
    <property type="match status" value="1"/>
</dbReference>
<dbReference type="InterPro" id="IPR015421">
    <property type="entry name" value="PyrdxlP-dep_Trfase_major"/>
</dbReference>
<keyword evidence="8" id="KW-1185">Reference proteome</keyword>